<dbReference type="InterPro" id="IPR001328">
    <property type="entry name" value="Pept_tRNA_hydro"/>
</dbReference>
<evidence type="ECO:0000256" key="3">
    <source>
        <dbReference type="ARBA" id="ARBA00022801"/>
    </source>
</evidence>
<dbReference type="InterPro" id="IPR036416">
    <property type="entry name" value="Pept_tRNA_hydro_sf"/>
</dbReference>
<dbReference type="CDD" id="cd00462">
    <property type="entry name" value="PTH"/>
    <property type="match status" value="1"/>
</dbReference>
<dbReference type="SUPFAM" id="SSF53178">
    <property type="entry name" value="Peptidyl-tRNA hydrolase-like"/>
    <property type="match status" value="1"/>
</dbReference>
<reference evidence="6" key="1">
    <citation type="submission" date="2022-11" db="EMBL/GenBank/DDBJ databases">
        <title>Chromosomal genome sequence assembly and mating type (MAT) locus characterization of the leprose asexual lichenized fungus Lepraria neglecta (Nyl.) Erichsen.</title>
        <authorList>
            <person name="Allen J.L."/>
            <person name="Pfeffer B."/>
        </authorList>
    </citation>
    <scope>NUCLEOTIDE SEQUENCE</scope>
    <source>
        <strain evidence="6">Allen 5258</strain>
    </source>
</reference>
<gene>
    <name evidence="6" type="ORF">OEA41_008754</name>
</gene>
<dbReference type="GO" id="GO:0000049">
    <property type="term" value="F:tRNA binding"/>
    <property type="evidence" value="ECO:0007669"/>
    <property type="project" value="UniProtKB-KW"/>
</dbReference>
<dbReference type="EC" id="3.1.1.29" evidence="1"/>
<sequence>MRAQEYEVFITTVAYRRMPLHRLFIASLGNPPPAYKNTFHSAGHTLLSTLQSQLGLPPFTKSRPHANGLLSRGEDLTLWQSPSFMNTSGPAVATAWKVFLKDLPSEERSDAKLVVVHDELESPMGKIKVKVGGSAKGHNGLKSCMSSLGGMAFTRIGVGVGRPESRESRDVAAYVLKKMGPVEMQKIEDGVDEVVDALVEMRDG</sequence>
<accession>A0AAD9Z218</accession>
<evidence type="ECO:0000256" key="5">
    <source>
        <dbReference type="ARBA" id="ARBA00038063"/>
    </source>
</evidence>
<dbReference type="InterPro" id="IPR018171">
    <property type="entry name" value="Pept_tRNA_hydro_CS"/>
</dbReference>
<comment type="similarity">
    <text evidence="5">Belongs to the PTH family.</text>
</comment>
<evidence type="ECO:0000256" key="2">
    <source>
        <dbReference type="ARBA" id="ARBA00022555"/>
    </source>
</evidence>
<evidence type="ECO:0000256" key="1">
    <source>
        <dbReference type="ARBA" id="ARBA00013260"/>
    </source>
</evidence>
<dbReference type="Proteomes" id="UP001276659">
    <property type="component" value="Unassembled WGS sequence"/>
</dbReference>
<evidence type="ECO:0000256" key="4">
    <source>
        <dbReference type="ARBA" id="ARBA00022884"/>
    </source>
</evidence>
<dbReference type="PANTHER" id="PTHR17224:SF1">
    <property type="entry name" value="PEPTIDYL-TRNA HYDROLASE"/>
    <property type="match status" value="1"/>
</dbReference>
<dbReference type="EMBL" id="JASNWA010000009">
    <property type="protein sequence ID" value="KAK3169371.1"/>
    <property type="molecule type" value="Genomic_DNA"/>
</dbReference>
<dbReference type="PROSITE" id="PS01196">
    <property type="entry name" value="PEPT_TRNA_HYDROL_2"/>
    <property type="match status" value="1"/>
</dbReference>
<name>A0AAD9Z218_9LECA</name>
<protein>
    <recommendedName>
        <fullName evidence="1">peptidyl-tRNA hydrolase</fullName>
        <ecNumber evidence="1">3.1.1.29</ecNumber>
    </recommendedName>
</protein>
<evidence type="ECO:0000313" key="6">
    <source>
        <dbReference type="EMBL" id="KAK3169371.1"/>
    </source>
</evidence>
<evidence type="ECO:0000313" key="7">
    <source>
        <dbReference type="Proteomes" id="UP001276659"/>
    </source>
</evidence>
<dbReference type="GO" id="GO:0004045">
    <property type="term" value="F:peptidyl-tRNA hydrolase activity"/>
    <property type="evidence" value="ECO:0007669"/>
    <property type="project" value="UniProtKB-EC"/>
</dbReference>
<comment type="caution">
    <text evidence="6">The sequence shown here is derived from an EMBL/GenBank/DDBJ whole genome shotgun (WGS) entry which is preliminary data.</text>
</comment>
<dbReference type="AlphaFoldDB" id="A0AAD9Z218"/>
<dbReference type="Pfam" id="PF01195">
    <property type="entry name" value="Pept_tRNA_hydro"/>
    <property type="match status" value="1"/>
</dbReference>
<keyword evidence="3" id="KW-0378">Hydrolase</keyword>
<dbReference type="PANTHER" id="PTHR17224">
    <property type="entry name" value="PEPTIDYL-TRNA HYDROLASE"/>
    <property type="match status" value="1"/>
</dbReference>
<keyword evidence="4" id="KW-0694">RNA-binding</keyword>
<keyword evidence="2" id="KW-0820">tRNA-binding</keyword>
<proteinExistence type="inferred from homology"/>
<organism evidence="6 7">
    <name type="scientific">Lepraria neglecta</name>
    <dbReference type="NCBI Taxonomy" id="209136"/>
    <lineage>
        <taxon>Eukaryota</taxon>
        <taxon>Fungi</taxon>
        <taxon>Dikarya</taxon>
        <taxon>Ascomycota</taxon>
        <taxon>Pezizomycotina</taxon>
        <taxon>Lecanoromycetes</taxon>
        <taxon>OSLEUM clade</taxon>
        <taxon>Lecanoromycetidae</taxon>
        <taxon>Lecanorales</taxon>
        <taxon>Lecanorineae</taxon>
        <taxon>Stereocaulaceae</taxon>
        <taxon>Lepraria</taxon>
    </lineage>
</organism>
<dbReference type="Gene3D" id="3.40.50.1470">
    <property type="entry name" value="Peptidyl-tRNA hydrolase"/>
    <property type="match status" value="1"/>
</dbReference>
<keyword evidence="7" id="KW-1185">Reference proteome</keyword>
<dbReference type="NCBIfam" id="TIGR00447">
    <property type="entry name" value="pth"/>
    <property type="match status" value="1"/>
</dbReference>